<dbReference type="AlphaFoldDB" id="U6LJV1"/>
<reference evidence="1" key="2">
    <citation type="submission" date="2013-10" db="EMBL/GenBank/DDBJ databases">
        <authorList>
            <person name="Aslett M."/>
        </authorList>
    </citation>
    <scope>NUCLEOTIDE SEQUENCE [LARGE SCALE GENOMIC DNA]</scope>
    <source>
        <strain evidence="1">Houghton</strain>
    </source>
</reference>
<dbReference type="Proteomes" id="UP000030750">
    <property type="component" value="Unassembled WGS sequence"/>
</dbReference>
<evidence type="ECO:0000313" key="1">
    <source>
        <dbReference type="EMBL" id="CDJ48075.1"/>
    </source>
</evidence>
<keyword evidence="2" id="KW-1185">Reference proteome</keyword>
<protein>
    <submittedName>
        <fullName evidence="1">Uncharacterized protein</fullName>
    </submittedName>
</protein>
<dbReference type="VEuPathDB" id="ToxoDB:EBH_0076810"/>
<evidence type="ECO:0000313" key="2">
    <source>
        <dbReference type="Proteomes" id="UP000030750"/>
    </source>
</evidence>
<dbReference type="EMBL" id="HG710970">
    <property type="protein sequence ID" value="CDJ48075.1"/>
    <property type="molecule type" value="Genomic_DNA"/>
</dbReference>
<reference evidence="1" key="1">
    <citation type="submission" date="2013-10" db="EMBL/GenBank/DDBJ databases">
        <title>Genomic analysis of the causative agents of coccidiosis in chickens.</title>
        <authorList>
            <person name="Reid A.J."/>
            <person name="Blake D."/>
            <person name="Billington K."/>
            <person name="Browne H."/>
            <person name="Dunn M."/>
            <person name="Hung S."/>
            <person name="Kawahara F."/>
            <person name="Miranda-Saavedra D."/>
            <person name="Mourier T."/>
            <person name="Nagra H."/>
            <person name="Otto T.D."/>
            <person name="Rawlings N."/>
            <person name="Sanchez A."/>
            <person name="Sanders M."/>
            <person name="Subramaniam C."/>
            <person name="Tay Y."/>
            <person name="Dear P."/>
            <person name="Doerig C."/>
            <person name="Gruber A."/>
            <person name="Parkinson J."/>
            <person name="Shirley M."/>
            <person name="Wan K.L."/>
            <person name="Berriman M."/>
            <person name="Tomley F."/>
            <person name="Pain A."/>
        </authorList>
    </citation>
    <scope>NUCLEOTIDE SEQUENCE [LARGE SCALE GENOMIC DNA]</scope>
    <source>
        <strain evidence="1">Houghton</strain>
    </source>
</reference>
<gene>
    <name evidence="1" type="ORF">EBH_0076810</name>
</gene>
<name>U6LJV1_9EIME</name>
<organism evidence="1 2">
    <name type="scientific">Eimeria brunetti</name>
    <dbReference type="NCBI Taxonomy" id="51314"/>
    <lineage>
        <taxon>Eukaryota</taxon>
        <taxon>Sar</taxon>
        <taxon>Alveolata</taxon>
        <taxon>Apicomplexa</taxon>
        <taxon>Conoidasida</taxon>
        <taxon>Coccidia</taxon>
        <taxon>Eucoccidiorida</taxon>
        <taxon>Eimeriorina</taxon>
        <taxon>Eimeriidae</taxon>
        <taxon>Eimeria</taxon>
    </lineage>
</organism>
<accession>U6LJV1</accession>
<sequence length="332" mass="35685">MGENTRHCAPPVIVLSWITPLYPLRVAGSHRIMYEVGVSTGLTATTGGNGYGGSRMRICSRRKVGASVAVEEEKQALIEELFVPLGLAYSVYTRGFDKNKLCCVLTEAWVRDVAGTPVAGDGCWYTLQAPTGHEEACTLRATEKKEGLRGQKNADLERALALACVGECSAHCVYDAIVSGRLLFVHSLRVAPFHKVIDKVDGVAGLGDSVGWLGGVSEDCDGTSVSALHDSESLCVSNCVCLLYPDSNGGKYLIFRQEDGDLWQNFIGGMRVATVFALVFAGWVALPKIAEEGPLSALHRGASLYVCNCVRCLQTDNNGEREGIRGHNDAEL</sequence>
<proteinExistence type="predicted"/>